<dbReference type="EC" id="2.7.1.71" evidence="3"/>
<evidence type="ECO:0000313" key="11">
    <source>
        <dbReference type="EMBL" id="CAB4944048.1"/>
    </source>
</evidence>
<comment type="pathway">
    <text evidence="1">Metabolic intermediate biosynthesis; chorismate biosynthesis; chorismate from D-erythrose 4-phosphate and phosphoenolpyruvate: step 5/7.</text>
</comment>
<dbReference type="EMBL" id="CAFBNE010000027">
    <property type="protein sequence ID" value="CAB4944048.1"/>
    <property type="molecule type" value="Genomic_DNA"/>
</dbReference>
<evidence type="ECO:0000256" key="10">
    <source>
        <dbReference type="ARBA" id="ARBA00048567"/>
    </source>
</evidence>
<dbReference type="PANTHER" id="PTHR21087">
    <property type="entry name" value="SHIKIMATE KINASE"/>
    <property type="match status" value="1"/>
</dbReference>
<evidence type="ECO:0000256" key="6">
    <source>
        <dbReference type="ARBA" id="ARBA00022741"/>
    </source>
</evidence>
<evidence type="ECO:0000256" key="4">
    <source>
        <dbReference type="ARBA" id="ARBA00022605"/>
    </source>
</evidence>
<dbReference type="PANTHER" id="PTHR21087:SF16">
    <property type="entry name" value="SHIKIMATE KINASE 1, CHLOROPLASTIC"/>
    <property type="match status" value="1"/>
</dbReference>
<dbReference type="UniPathway" id="UPA00053">
    <property type="reaction ID" value="UER00088"/>
</dbReference>
<evidence type="ECO:0000256" key="8">
    <source>
        <dbReference type="ARBA" id="ARBA00022840"/>
    </source>
</evidence>
<dbReference type="GO" id="GO:0008652">
    <property type="term" value="P:amino acid biosynthetic process"/>
    <property type="evidence" value="ECO:0007669"/>
    <property type="project" value="UniProtKB-KW"/>
</dbReference>
<keyword evidence="7" id="KW-0418">Kinase</keyword>
<evidence type="ECO:0000256" key="7">
    <source>
        <dbReference type="ARBA" id="ARBA00022777"/>
    </source>
</evidence>
<name>A0A6J7JKD6_9ZZZZ</name>
<evidence type="ECO:0000256" key="9">
    <source>
        <dbReference type="ARBA" id="ARBA00023141"/>
    </source>
</evidence>
<evidence type="ECO:0000256" key="3">
    <source>
        <dbReference type="ARBA" id="ARBA00012154"/>
    </source>
</evidence>
<dbReference type="PRINTS" id="PR01100">
    <property type="entry name" value="SHIKIMTKNASE"/>
</dbReference>
<dbReference type="GO" id="GO:0004765">
    <property type="term" value="F:shikimate kinase activity"/>
    <property type="evidence" value="ECO:0007669"/>
    <property type="project" value="UniProtKB-EC"/>
</dbReference>
<dbReference type="InterPro" id="IPR023000">
    <property type="entry name" value="Shikimate_kinase_CS"/>
</dbReference>
<keyword evidence="6" id="KW-0547">Nucleotide-binding</keyword>
<protein>
    <recommendedName>
        <fullName evidence="3">shikimate kinase</fullName>
        <ecNumber evidence="3">2.7.1.71</ecNumber>
    </recommendedName>
</protein>
<dbReference type="InterPro" id="IPR031322">
    <property type="entry name" value="Shikimate/glucono_kinase"/>
</dbReference>
<keyword evidence="4" id="KW-0028">Amino-acid biosynthesis</keyword>
<dbReference type="GO" id="GO:0005829">
    <property type="term" value="C:cytosol"/>
    <property type="evidence" value="ECO:0007669"/>
    <property type="project" value="TreeGrafter"/>
</dbReference>
<organism evidence="11">
    <name type="scientific">freshwater metagenome</name>
    <dbReference type="NCBI Taxonomy" id="449393"/>
    <lineage>
        <taxon>unclassified sequences</taxon>
        <taxon>metagenomes</taxon>
        <taxon>ecological metagenomes</taxon>
    </lineage>
</organism>
<dbReference type="SUPFAM" id="SSF52540">
    <property type="entry name" value="P-loop containing nucleoside triphosphate hydrolases"/>
    <property type="match status" value="1"/>
</dbReference>
<dbReference type="InterPro" id="IPR027417">
    <property type="entry name" value="P-loop_NTPase"/>
</dbReference>
<comment type="catalytic activity">
    <reaction evidence="10">
        <text>shikimate + ATP = 3-phosphoshikimate + ADP + H(+)</text>
        <dbReference type="Rhea" id="RHEA:13121"/>
        <dbReference type="ChEBI" id="CHEBI:15378"/>
        <dbReference type="ChEBI" id="CHEBI:30616"/>
        <dbReference type="ChEBI" id="CHEBI:36208"/>
        <dbReference type="ChEBI" id="CHEBI:145989"/>
        <dbReference type="ChEBI" id="CHEBI:456216"/>
        <dbReference type="EC" id="2.7.1.71"/>
    </reaction>
</comment>
<gene>
    <name evidence="11" type="ORF">UFOPK3772_01115</name>
</gene>
<dbReference type="AlphaFoldDB" id="A0A6J7JKD6"/>
<evidence type="ECO:0000256" key="2">
    <source>
        <dbReference type="ARBA" id="ARBA00006997"/>
    </source>
</evidence>
<evidence type="ECO:0000256" key="5">
    <source>
        <dbReference type="ARBA" id="ARBA00022679"/>
    </source>
</evidence>
<dbReference type="Gene3D" id="3.40.50.300">
    <property type="entry name" value="P-loop containing nucleotide triphosphate hydrolases"/>
    <property type="match status" value="1"/>
</dbReference>
<keyword evidence="8" id="KW-0067">ATP-binding</keyword>
<sequence length="192" mass="20033">MIPKDGLDDGRPMLVLVGAPGAGKSTVGRRVAEQLGVTFVDTDLFIEAESGMSVSDIFVTLGEPDFRRREEEAVAGALRTQRGVVALGGGAVLSAATRSLLAGHRVVWLRVSMSEAATRVGMNTARPLLLGNVRTTLSSLLEARSPLYEEVSSAVVDTSDRKLREVIADVTALATGGTAADAARADRNAADG</sequence>
<dbReference type="CDD" id="cd00464">
    <property type="entry name" value="SK"/>
    <property type="match status" value="1"/>
</dbReference>
<dbReference type="HAMAP" id="MF_00109">
    <property type="entry name" value="Shikimate_kinase"/>
    <property type="match status" value="1"/>
</dbReference>
<dbReference type="GO" id="GO:0009073">
    <property type="term" value="P:aromatic amino acid family biosynthetic process"/>
    <property type="evidence" value="ECO:0007669"/>
    <property type="project" value="UniProtKB-KW"/>
</dbReference>
<keyword evidence="5" id="KW-0808">Transferase</keyword>
<proteinExistence type="inferred from homology"/>
<evidence type="ECO:0000256" key="1">
    <source>
        <dbReference type="ARBA" id="ARBA00004842"/>
    </source>
</evidence>
<dbReference type="GO" id="GO:0009423">
    <property type="term" value="P:chorismate biosynthetic process"/>
    <property type="evidence" value="ECO:0007669"/>
    <property type="project" value="UniProtKB-UniPathway"/>
</dbReference>
<dbReference type="PROSITE" id="PS01128">
    <property type="entry name" value="SHIKIMATE_KINASE"/>
    <property type="match status" value="1"/>
</dbReference>
<accession>A0A6J7JKD6</accession>
<keyword evidence="9" id="KW-0057">Aromatic amino acid biosynthesis</keyword>
<comment type="similarity">
    <text evidence="2">Belongs to the shikimate kinase family.</text>
</comment>
<dbReference type="InterPro" id="IPR000623">
    <property type="entry name" value="Shikimate_kinase/TSH1"/>
</dbReference>
<reference evidence="11" key="1">
    <citation type="submission" date="2020-05" db="EMBL/GenBank/DDBJ databases">
        <authorList>
            <person name="Chiriac C."/>
            <person name="Salcher M."/>
            <person name="Ghai R."/>
            <person name="Kavagutti S V."/>
        </authorList>
    </citation>
    <scope>NUCLEOTIDE SEQUENCE</scope>
</reference>
<dbReference type="GO" id="GO:0005524">
    <property type="term" value="F:ATP binding"/>
    <property type="evidence" value="ECO:0007669"/>
    <property type="project" value="UniProtKB-KW"/>
</dbReference>
<dbReference type="Pfam" id="PF01202">
    <property type="entry name" value="SKI"/>
    <property type="match status" value="1"/>
</dbReference>